<proteinExistence type="predicted"/>
<organism evidence="1 2">
    <name type="scientific">Thioclava indica</name>
    <dbReference type="NCBI Taxonomy" id="1353528"/>
    <lineage>
        <taxon>Bacteria</taxon>
        <taxon>Pseudomonadati</taxon>
        <taxon>Pseudomonadota</taxon>
        <taxon>Alphaproteobacteria</taxon>
        <taxon>Rhodobacterales</taxon>
        <taxon>Paracoccaceae</taxon>
        <taxon>Thioclava</taxon>
    </lineage>
</organism>
<keyword evidence="2" id="KW-1185">Reference proteome</keyword>
<dbReference type="STRING" id="1353528.DT23_14900"/>
<dbReference type="AlphaFoldDB" id="A0A074JVT1"/>
<gene>
    <name evidence="1" type="ORF">DT23_14900</name>
</gene>
<sequence>MHHRMIPVARISMSSFLHENHEALCNAAALLGGGSAAQRVSAILHGLSRPVPLSRQLWRKLQWLSDLLTLENVENFERPEAGYFAAVNPNDPVVEEICLLTDEYTDRLNALRAEEATSAPPHLLAA</sequence>
<accession>A0A074JVT1</accession>
<dbReference type="EMBL" id="AUNB01000025">
    <property type="protein sequence ID" value="KEO60010.1"/>
    <property type="molecule type" value="Genomic_DNA"/>
</dbReference>
<name>A0A074JVT1_9RHOB</name>
<evidence type="ECO:0000313" key="1">
    <source>
        <dbReference type="EMBL" id="KEO60010.1"/>
    </source>
</evidence>
<dbReference type="OrthoDB" id="7728363at2"/>
<evidence type="ECO:0000313" key="2">
    <source>
        <dbReference type="Proteomes" id="UP000027471"/>
    </source>
</evidence>
<protein>
    <submittedName>
        <fullName evidence="1">Uncharacterized protein</fullName>
    </submittedName>
</protein>
<reference evidence="1 2" key="1">
    <citation type="journal article" date="2015" name="Antonie Van Leeuwenhoek">
        <title>Thioclava indica sp. nov., isolated from surface seawater of the Indian Ocean.</title>
        <authorList>
            <person name="Liu Y."/>
            <person name="Lai Q."/>
            <person name="Du J."/>
            <person name="Xu H."/>
            <person name="Jiang L."/>
            <person name="Shao Z."/>
        </authorList>
    </citation>
    <scope>NUCLEOTIDE SEQUENCE [LARGE SCALE GENOMIC DNA]</scope>
    <source>
        <strain evidence="1 2">DT23-4</strain>
    </source>
</reference>
<dbReference type="Proteomes" id="UP000027471">
    <property type="component" value="Unassembled WGS sequence"/>
</dbReference>
<dbReference type="eggNOG" id="ENOG5033HHQ">
    <property type="taxonomic scope" value="Bacteria"/>
</dbReference>
<dbReference type="RefSeq" id="WP_051697165.1">
    <property type="nucleotide sequence ID" value="NZ_AUNB01000025.1"/>
</dbReference>
<comment type="caution">
    <text evidence="1">The sequence shown here is derived from an EMBL/GenBank/DDBJ whole genome shotgun (WGS) entry which is preliminary data.</text>
</comment>